<dbReference type="Proteomes" id="UP000257109">
    <property type="component" value="Unassembled WGS sequence"/>
</dbReference>
<evidence type="ECO:0000313" key="1">
    <source>
        <dbReference type="EMBL" id="RDX82429.1"/>
    </source>
</evidence>
<evidence type="ECO:0000313" key="2">
    <source>
        <dbReference type="Proteomes" id="UP000257109"/>
    </source>
</evidence>
<reference evidence="1" key="1">
    <citation type="submission" date="2018-05" db="EMBL/GenBank/DDBJ databases">
        <title>Draft genome of Mucuna pruriens seed.</title>
        <authorList>
            <person name="Nnadi N.E."/>
            <person name="Vos R."/>
            <person name="Hasami M.H."/>
            <person name="Devisetty U.K."/>
            <person name="Aguiy J.C."/>
        </authorList>
    </citation>
    <scope>NUCLEOTIDE SEQUENCE [LARGE SCALE GENOMIC DNA]</scope>
    <source>
        <strain evidence="1">JCA_2017</strain>
    </source>
</reference>
<feature type="non-terminal residue" evidence="1">
    <location>
        <position position="1"/>
    </location>
</feature>
<name>A0A371FVT3_MUCPR</name>
<keyword evidence="2" id="KW-1185">Reference proteome</keyword>
<sequence length="171" mass="20072">MAYDQAGRERKLQFQELEELRLEAYENSRIYKEKVKHFHDSKILKKEFKVGQKVLLFNSRLKLSIGKLYSRWDESFVVTNVFPYGTIEVRDEANNNTFKVNGNQLKPYHEGLTLSSTMGKVEIITLMESVILKDPPKEVHEFPTHYKLIAEKTHESPLPWGVRGALELFWE</sequence>
<accession>A0A371FVT3</accession>
<organism evidence="1 2">
    <name type="scientific">Mucuna pruriens</name>
    <name type="common">Velvet bean</name>
    <name type="synonym">Dolichos pruriens</name>
    <dbReference type="NCBI Taxonomy" id="157652"/>
    <lineage>
        <taxon>Eukaryota</taxon>
        <taxon>Viridiplantae</taxon>
        <taxon>Streptophyta</taxon>
        <taxon>Embryophyta</taxon>
        <taxon>Tracheophyta</taxon>
        <taxon>Spermatophyta</taxon>
        <taxon>Magnoliopsida</taxon>
        <taxon>eudicotyledons</taxon>
        <taxon>Gunneridae</taxon>
        <taxon>Pentapetalae</taxon>
        <taxon>rosids</taxon>
        <taxon>fabids</taxon>
        <taxon>Fabales</taxon>
        <taxon>Fabaceae</taxon>
        <taxon>Papilionoideae</taxon>
        <taxon>50 kb inversion clade</taxon>
        <taxon>NPAAA clade</taxon>
        <taxon>indigoferoid/millettioid clade</taxon>
        <taxon>Phaseoleae</taxon>
        <taxon>Mucuna</taxon>
    </lineage>
</organism>
<comment type="caution">
    <text evidence="1">The sequence shown here is derived from an EMBL/GenBank/DDBJ whole genome shotgun (WGS) entry which is preliminary data.</text>
</comment>
<dbReference type="EMBL" id="QJKJ01007642">
    <property type="protein sequence ID" value="RDX82429.1"/>
    <property type="molecule type" value="Genomic_DNA"/>
</dbReference>
<protein>
    <submittedName>
        <fullName evidence="1">Uncharacterized protein</fullName>
    </submittedName>
</protein>
<proteinExistence type="predicted"/>
<gene>
    <name evidence="1" type="ORF">CR513_36778</name>
</gene>
<dbReference type="AlphaFoldDB" id="A0A371FVT3"/>